<dbReference type="GO" id="GO:0008168">
    <property type="term" value="F:methyltransferase activity"/>
    <property type="evidence" value="ECO:0007669"/>
    <property type="project" value="UniProtKB-KW"/>
</dbReference>
<dbReference type="Proteomes" id="UP001199525">
    <property type="component" value="Unassembled WGS sequence"/>
</dbReference>
<dbReference type="PANTHER" id="PTHR34598:SF3">
    <property type="entry name" value="OXIDOREDUCTASE AN1597"/>
    <property type="match status" value="1"/>
</dbReference>
<dbReference type="RefSeq" id="WP_229485806.1">
    <property type="nucleotide sequence ID" value="NZ_JAIVFQ010000021.1"/>
</dbReference>
<protein>
    <submittedName>
        <fullName evidence="1">Methyltransferase</fullName>
    </submittedName>
</protein>
<organism evidence="1 2">
    <name type="scientific">Nostoc favosum CHAB5714</name>
    <dbReference type="NCBI Taxonomy" id="2780399"/>
    <lineage>
        <taxon>Bacteria</taxon>
        <taxon>Bacillati</taxon>
        <taxon>Cyanobacteriota</taxon>
        <taxon>Cyanophyceae</taxon>
        <taxon>Nostocales</taxon>
        <taxon>Nostocaceae</taxon>
        <taxon>Nostoc</taxon>
        <taxon>Nostoc favosum</taxon>
    </lineage>
</organism>
<name>A0ABS8I982_9NOSO</name>
<sequence>MSLNNQVLDKPISAELPYVEANLSYLIPMAEKPVNYTYEPPPGIPRTNATYQTHKLPIYNARSISENISLDREGFAFTGHNTNVRNFYDEDEVRRVYYPEAEQLLKEVTGGTKVVIFDHTLRNAGQSKPGENNIKEPAKRVHNDFTAKSGYTRARLELAAQGIDDIDTLLKQRFAIINVWRAMSTTGYAYATPIQESPLAVCDAQSIAITDLVAGDLVYRVDAKRLVARHRIGETYGVTYNSKHKWFYFPQMHRDEALFIKCFDSAEDGYARFAAHTAFEDPTSPANAPPRESIELRTFVFYPA</sequence>
<keyword evidence="2" id="KW-1185">Reference proteome</keyword>
<dbReference type="EMBL" id="JAIVFQ010000021">
    <property type="protein sequence ID" value="MCC5600743.1"/>
    <property type="molecule type" value="Genomic_DNA"/>
</dbReference>
<keyword evidence="1" id="KW-0489">Methyltransferase</keyword>
<evidence type="ECO:0000313" key="2">
    <source>
        <dbReference type="Proteomes" id="UP001199525"/>
    </source>
</evidence>
<evidence type="ECO:0000313" key="1">
    <source>
        <dbReference type="EMBL" id="MCC5600743.1"/>
    </source>
</evidence>
<accession>A0ABS8I982</accession>
<dbReference type="PANTHER" id="PTHR34598">
    <property type="entry name" value="BLL6449 PROTEIN"/>
    <property type="match status" value="1"/>
</dbReference>
<proteinExistence type="predicted"/>
<comment type="caution">
    <text evidence="1">The sequence shown here is derived from an EMBL/GenBank/DDBJ whole genome shotgun (WGS) entry which is preliminary data.</text>
</comment>
<keyword evidence="1" id="KW-0808">Transferase</keyword>
<dbReference type="GO" id="GO:0032259">
    <property type="term" value="P:methylation"/>
    <property type="evidence" value="ECO:0007669"/>
    <property type="project" value="UniProtKB-KW"/>
</dbReference>
<dbReference type="NCBIfam" id="NF041278">
    <property type="entry name" value="CmcJ_NvfI_EfuI"/>
    <property type="match status" value="1"/>
</dbReference>
<reference evidence="1 2" key="1">
    <citation type="journal article" date="2021" name="Microorganisms">
        <title>Genome Evolution of Filamentous Cyanobacterium Nostoc Species: From Facultative Symbiosis to Free Living.</title>
        <authorList>
            <person name="Huo D."/>
            <person name="Li H."/>
            <person name="Cai F."/>
            <person name="Guo X."/>
            <person name="Qiao Z."/>
            <person name="Wang W."/>
            <person name="Yu G."/>
            <person name="Li R."/>
        </authorList>
    </citation>
    <scope>NUCLEOTIDE SEQUENCE [LARGE SCALE GENOMIC DNA]</scope>
    <source>
        <strain evidence="1 2">CHAB 5714</strain>
    </source>
</reference>
<dbReference type="InterPro" id="IPR044053">
    <property type="entry name" value="AsaB-like"/>
</dbReference>
<gene>
    <name evidence="1" type="ORF">LC586_16310</name>
</gene>